<feature type="transmembrane region" description="Helical" evidence="1">
    <location>
        <begin position="6"/>
        <end position="39"/>
    </location>
</feature>
<feature type="transmembrane region" description="Helical" evidence="1">
    <location>
        <begin position="46"/>
        <end position="64"/>
    </location>
</feature>
<proteinExistence type="predicted"/>
<accession>A0A3B0UB30</accession>
<evidence type="ECO:0000256" key="1">
    <source>
        <dbReference type="SAM" id="Phobius"/>
    </source>
</evidence>
<organism evidence="2">
    <name type="scientific">hydrothermal vent metagenome</name>
    <dbReference type="NCBI Taxonomy" id="652676"/>
    <lineage>
        <taxon>unclassified sequences</taxon>
        <taxon>metagenomes</taxon>
        <taxon>ecological metagenomes</taxon>
    </lineage>
</organism>
<name>A0A3B0UB30_9ZZZZ</name>
<dbReference type="EMBL" id="UOES01000279">
    <property type="protein sequence ID" value="VAW27658.1"/>
    <property type="molecule type" value="Genomic_DNA"/>
</dbReference>
<keyword evidence="1" id="KW-1133">Transmembrane helix</keyword>
<keyword evidence="1" id="KW-0472">Membrane</keyword>
<gene>
    <name evidence="2" type="ORF">MNBD_BACTEROID06-1023</name>
</gene>
<reference evidence="2" key="1">
    <citation type="submission" date="2018-06" db="EMBL/GenBank/DDBJ databases">
        <authorList>
            <person name="Zhirakovskaya E."/>
        </authorList>
    </citation>
    <scope>NUCLEOTIDE SEQUENCE</scope>
</reference>
<protein>
    <recommendedName>
        <fullName evidence="3">DUF4199 domain-containing protein</fullName>
    </recommendedName>
</protein>
<dbReference type="AlphaFoldDB" id="A0A3B0UB30"/>
<evidence type="ECO:0008006" key="3">
    <source>
        <dbReference type="Google" id="ProtNLM"/>
    </source>
</evidence>
<sequence>MVRFIIQLILVIAFAYLAQFFMPWWGAMVASALATIIMYGKGFNSFMAGFIGLGGLWFFLAQSADSANQSLLSSKVATLLGLSSSFQLILATAVIGALIGGFSALTGSLFVSMFKKEKKSNSPYFE</sequence>
<keyword evidence="1" id="KW-0812">Transmembrane</keyword>
<feature type="transmembrane region" description="Helical" evidence="1">
    <location>
        <begin position="84"/>
        <end position="111"/>
    </location>
</feature>
<evidence type="ECO:0000313" key="2">
    <source>
        <dbReference type="EMBL" id="VAW27658.1"/>
    </source>
</evidence>